<gene>
    <name evidence="3" type="ORF">FEM41_19260</name>
</gene>
<dbReference type="RefSeq" id="WP_138097791.1">
    <property type="nucleotide sequence ID" value="NZ_CP040428.1"/>
</dbReference>
<dbReference type="PROSITE" id="PS50906">
    <property type="entry name" value="NIT"/>
    <property type="match status" value="1"/>
</dbReference>
<dbReference type="Pfam" id="PF08376">
    <property type="entry name" value="NIT"/>
    <property type="match status" value="1"/>
</dbReference>
<dbReference type="InterPro" id="IPR036388">
    <property type="entry name" value="WH-like_DNA-bd_sf"/>
</dbReference>
<dbReference type="InterPro" id="IPR013587">
    <property type="entry name" value="Nitrate/nitrite_sensing"/>
</dbReference>
<evidence type="ECO:0000313" key="4">
    <source>
        <dbReference type="Proteomes" id="UP000302163"/>
    </source>
</evidence>
<dbReference type="AlphaFoldDB" id="A0A4P8YLF4"/>
<dbReference type="SMART" id="SM01012">
    <property type="entry name" value="ANTAR"/>
    <property type="match status" value="1"/>
</dbReference>
<dbReference type="EMBL" id="CP040428">
    <property type="protein sequence ID" value="QCT21635.1"/>
    <property type="molecule type" value="Genomic_DNA"/>
</dbReference>
<feature type="domain" description="ANTAR" evidence="2">
    <location>
        <begin position="328"/>
        <end position="389"/>
    </location>
</feature>
<proteinExistence type="predicted"/>
<dbReference type="InterPro" id="IPR005561">
    <property type="entry name" value="ANTAR"/>
</dbReference>
<dbReference type="Pfam" id="PF03861">
    <property type="entry name" value="ANTAR"/>
    <property type="match status" value="1"/>
</dbReference>
<keyword evidence="4" id="KW-1185">Reference proteome</keyword>
<dbReference type="KEGG" id="izh:FEM41_19260"/>
<reference evidence="3 4" key="1">
    <citation type="submission" date="2019-05" db="EMBL/GenBank/DDBJ databases">
        <title>Complete genome sequence of Izhakiella calystegiae KSNA2, an endophyte isolated from beach morning glory (Calystegia soldanella).</title>
        <authorList>
            <person name="Jiang L."/>
            <person name="Jeong J.C."/>
            <person name="Kim C.Y."/>
            <person name="Kim D.H."/>
            <person name="Kim S.W."/>
            <person name="Lee j."/>
        </authorList>
    </citation>
    <scope>NUCLEOTIDE SEQUENCE [LARGE SCALE GENOMIC DNA]</scope>
    <source>
        <strain evidence="3 4">KSNA2</strain>
    </source>
</reference>
<dbReference type="InterPro" id="IPR010910">
    <property type="entry name" value="Nitrate/nitrite_sensing_bac"/>
</dbReference>
<feature type="domain" description="NIT" evidence="1">
    <location>
        <begin position="37"/>
        <end position="282"/>
    </location>
</feature>
<evidence type="ECO:0000313" key="3">
    <source>
        <dbReference type="EMBL" id="QCT21635.1"/>
    </source>
</evidence>
<dbReference type="Proteomes" id="UP000302163">
    <property type="component" value="Chromosome"/>
</dbReference>
<dbReference type="SUPFAM" id="SSF52172">
    <property type="entry name" value="CheY-like"/>
    <property type="match status" value="1"/>
</dbReference>
<name>A0A4P8YLF4_9ENTR</name>
<dbReference type="OrthoDB" id="9782798at2"/>
<evidence type="ECO:0000259" key="1">
    <source>
        <dbReference type="PROSITE" id="PS50906"/>
    </source>
</evidence>
<evidence type="ECO:0000259" key="2">
    <source>
        <dbReference type="PROSITE" id="PS50921"/>
    </source>
</evidence>
<dbReference type="Gene3D" id="1.10.10.10">
    <property type="entry name" value="Winged helix-like DNA-binding domain superfamily/Winged helix DNA-binding domain"/>
    <property type="match status" value="1"/>
</dbReference>
<dbReference type="InterPro" id="IPR011006">
    <property type="entry name" value="CheY-like_superfamily"/>
</dbReference>
<sequence length="398" mass="44261">MTTTSPPPGDARAWFLAARERQQAQLSRVLDIGHWAGQISHLVHLLQRERGASNIWLCSGGELFARERVQSARETQQATAGFQAGLPSPPAALSGAFCSRLACALWALDQLPELRQRLSRGEVAAQEAMSCFNCAIRHLLSLVPEASEALESREVVQGLTALYSFMQGKELVGQERALGAIGFTGGSFTAELRQQLVDRIDGQQRCFAAFLALADPVTVARFHQRGEACLETEQLRRIACTRLPEKGTATLRWFELQTRRIDALRELEESLIGQLMALAAAALASVREAESQDEPAFARWVASHASDDMAQPPNRHLLPLVRQQARELETLSRQLASLQTTLEERKVIDKAKALLIRHQGMSEEQAWQQLRKLAMDQNRRMVEIARAMLTLSGLWPDD</sequence>
<protein>
    <submittedName>
        <fullName evidence="3">ANTAR domain-containing protein</fullName>
    </submittedName>
</protein>
<accession>A0A4P8YLF4</accession>
<dbReference type="PROSITE" id="PS50921">
    <property type="entry name" value="ANTAR"/>
    <property type="match status" value="1"/>
</dbReference>
<organism evidence="3 4">
    <name type="scientific">Jejubacter calystegiae</name>
    <dbReference type="NCBI Taxonomy" id="2579935"/>
    <lineage>
        <taxon>Bacteria</taxon>
        <taxon>Pseudomonadati</taxon>
        <taxon>Pseudomonadota</taxon>
        <taxon>Gammaproteobacteria</taxon>
        <taxon>Enterobacterales</taxon>
        <taxon>Enterobacteriaceae</taxon>
        <taxon>Jejubacter</taxon>
    </lineage>
</organism>
<dbReference type="GO" id="GO:0003723">
    <property type="term" value="F:RNA binding"/>
    <property type="evidence" value="ECO:0007669"/>
    <property type="project" value="InterPro"/>
</dbReference>